<keyword evidence="6 10" id="KW-1133">Transmembrane helix</keyword>
<dbReference type="InterPro" id="IPR000644">
    <property type="entry name" value="CBS_dom"/>
</dbReference>
<dbReference type="RefSeq" id="WP_091704026.1">
    <property type="nucleotide sequence ID" value="NZ_BMYN01000001.1"/>
</dbReference>
<evidence type="ECO:0000256" key="2">
    <source>
        <dbReference type="ARBA" id="ARBA00006337"/>
    </source>
</evidence>
<evidence type="ECO:0000256" key="11">
    <source>
        <dbReference type="SAM" id="Phobius"/>
    </source>
</evidence>
<dbReference type="Pfam" id="PF03471">
    <property type="entry name" value="CorC_HlyC"/>
    <property type="match status" value="1"/>
</dbReference>
<feature type="transmembrane region" description="Helical" evidence="11">
    <location>
        <begin position="62"/>
        <end position="86"/>
    </location>
</feature>
<dbReference type="InterPro" id="IPR046342">
    <property type="entry name" value="CBS_dom_sf"/>
</dbReference>
<evidence type="ECO:0000256" key="1">
    <source>
        <dbReference type="ARBA" id="ARBA00004651"/>
    </source>
</evidence>
<feature type="transmembrane region" description="Helical" evidence="11">
    <location>
        <begin position="6"/>
        <end position="25"/>
    </location>
</feature>
<keyword evidence="15" id="KW-1185">Reference proteome</keyword>
<organism evidence="14 15">
    <name type="scientific">Marinobacter persicus</name>
    <dbReference type="NCBI Taxonomy" id="930118"/>
    <lineage>
        <taxon>Bacteria</taxon>
        <taxon>Pseudomonadati</taxon>
        <taxon>Pseudomonadota</taxon>
        <taxon>Gammaproteobacteria</taxon>
        <taxon>Pseudomonadales</taxon>
        <taxon>Marinobacteraceae</taxon>
        <taxon>Marinobacter</taxon>
    </lineage>
</organism>
<dbReference type="SMART" id="SM01091">
    <property type="entry name" value="CorC_HlyC"/>
    <property type="match status" value="1"/>
</dbReference>
<keyword evidence="5" id="KW-0677">Repeat</keyword>
<evidence type="ECO:0000256" key="9">
    <source>
        <dbReference type="PROSITE-ProRule" id="PRU00703"/>
    </source>
</evidence>
<dbReference type="SUPFAM" id="SSF54631">
    <property type="entry name" value="CBS-domain pair"/>
    <property type="match status" value="1"/>
</dbReference>
<evidence type="ECO:0000256" key="6">
    <source>
        <dbReference type="ARBA" id="ARBA00022989"/>
    </source>
</evidence>
<name>A0A1I3UDX8_9GAMM</name>
<dbReference type="InterPro" id="IPR002550">
    <property type="entry name" value="CNNM"/>
</dbReference>
<dbReference type="PROSITE" id="PS51371">
    <property type="entry name" value="CBS"/>
    <property type="match status" value="2"/>
</dbReference>
<evidence type="ECO:0000256" key="7">
    <source>
        <dbReference type="ARBA" id="ARBA00023122"/>
    </source>
</evidence>
<comment type="similarity">
    <text evidence="2">Belongs to the UPF0053 family.</text>
</comment>
<dbReference type="AlphaFoldDB" id="A0A1I3UDX8"/>
<dbReference type="GO" id="GO:0005886">
    <property type="term" value="C:plasma membrane"/>
    <property type="evidence" value="ECO:0007669"/>
    <property type="project" value="UniProtKB-SubCell"/>
</dbReference>
<dbReference type="Gene3D" id="3.30.465.10">
    <property type="match status" value="1"/>
</dbReference>
<dbReference type="PANTHER" id="PTHR22777">
    <property type="entry name" value="HEMOLYSIN-RELATED"/>
    <property type="match status" value="1"/>
</dbReference>
<evidence type="ECO:0000256" key="5">
    <source>
        <dbReference type="ARBA" id="ARBA00022737"/>
    </source>
</evidence>
<dbReference type="PROSITE" id="PS51846">
    <property type="entry name" value="CNNM"/>
    <property type="match status" value="1"/>
</dbReference>
<reference evidence="14 15" key="1">
    <citation type="submission" date="2016-10" db="EMBL/GenBank/DDBJ databases">
        <authorList>
            <person name="de Groot N.N."/>
        </authorList>
    </citation>
    <scope>NUCLEOTIDE SEQUENCE [LARGE SCALE GENOMIC DNA]</scope>
    <source>
        <strain evidence="14 15">IBRC-M 10445</strain>
    </source>
</reference>
<dbReference type="InterPro" id="IPR036318">
    <property type="entry name" value="FAD-bd_PCMH-like_sf"/>
</dbReference>
<feature type="transmembrane region" description="Helical" evidence="11">
    <location>
        <begin position="92"/>
        <end position="112"/>
    </location>
</feature>
<evidence type="ECO:0000259" key="12">
    <source>
        <dbReference type="PROSITE" id="PS51371"/>
    </source>
</evidence>
<evidence type="ECO:0000313" key="15">
    <source>
        <dbReference type="Proteomes" id="UP000199445"/>
    </source>
</evidence>
<evidence type="ECO:0000256" key="8">
    <source>
        <dbReference type="ARBA" id="ARBA00023136"/>
    </source>
</evidence>
<keyword evidence="4 10" id="KW-0812">Transmembrane</keyword>
<feature type="domain" description="CNNM transmembrane" evidence="13">
    <location>
        <begin position="2"/>
        <end position="192"/>
    </location>
</feature>
<sequence length="428" mass="47003">MNETSLTALFILLIGLIILSGFFSSSETGMMSLNRYRLKHMAKTGHKGARRAQNLLNRTDQLIGVILIGNNFVNIFASSIATVIAIRVWGDAGIAVATVLLTIVILIFAEVTPKTLAALFPEKIAFPASYILGPLLKALYPLVWTVNLFTGAILKLLGISSARATEDHLSREELRTVVNEAGALIPAKHKDMLVSILDLDNVTVNDIMVPRNDVIGIDLEDDTDAILRQLKNSQHTRLPVFNGDINNIQGILHLRNIARLLKEDDINKDMIMTLSQEPYFIPEGTPLNTQLLKFQKGKRRFGVVVDEYGDVLGVATLEDILEEIVGEFTTDYAATSADIIPQDDGTYIIDGSTGVRTINKTLGWKLPTDGPKTLNGLITETLENIPDTNVCLKVSGHRVEVLQIKDNVVKAAIVHPKKTKRAIGTKVR</sequence>
<dbReference type="InterPro" id="IPR016169">
    <property type="entry name" value="FAD-bd_PCMH_sub2"/>
</dbReference>
<dbReference type="Pfam" id="PF00571">
    <property type="entry name" value="CBS"/>
    <property type="match status" value="2"/>
</dbReference>
<dbReference type="OrthoDB" id="9797674at2"/>
<protein>
    <submittedName>
        <fullName evidence="14">Mg2+ and Co2+ transporter CorB, contains DUF21, CBS pair, and CorC-HlyC domains</fullName>
    </submittedName>
</protein>
<evidence type="ECO:0000259" key="13">
    <source>
        <dbReference type="PROSITE" id="PS51846"/>
    </source>
</evidence>
<dbReference type="Pfam" id="PF01595">
    <property type="entry name" value="CNNM"/>
    <property type="match status" value="1"/>
</dbReference>
<dbReference type="Proteomes" id="UP000199445">
    <property type="component" value="Unassembled WGS sequence"/>
</dbReference>
<evidence type="ECO:0000256" key="3">
    <source>
        <dbReference type="ARBA" id="ARBA00022475"/>
    </source>
</evidence>
<evidence type="ECO:0000256" key="10">
    <source>
        <dbReference type="PROSITE-ProRule" id="PRU01193"/>
    </source>
</evidence>
<keyword evidence="8 10" id="KW-0472">Membrane</keyword>
<evidence type="ECO:0000256" key="4">
    <source>
        <dbReference type="ARBA" id="ARBA00022692"/>
    </source>
</evidence>
<keyword evidence="7 9" id="KW-0129">CBS domain</keyword>
<keyword evidence="3" id="KW-1003">Cell membrane</keyword>
<dbReference type="Gene3D" id="3.10.580.10">
    <property type="entry name" value="CBS-domain"/>
    <property type="match status" value="1"/>
</dbReference>
<feature type="domain" description="CBS" evidence="12">
    <location>
        <begin position="208"/>
        <end position="270"/>
    </location>
</feature>
<evidence type="ECO:0000313" key="14">
    <source>
        <dbReference type="EMBL" id="SFJ81075.1"/>
    </source>
</evidence>
<dbReference type="NCBIfam" id="NF008604">
    <property type="entry name" value="PRK11573.1"/>
    <property type="match status" value="1"/>
</dbReference>
<dbReference type="GO" id="GO:0050660">
    <property type="term" value="F:flavin adenine dinucleotide binding"/>
    <property type="evidence" value="ECO:0007669"/>
    <property type="project" value="InterPro"/>
</dbReference>
<dbReference type="InterPro" id="IPR005170">
    <property type="entry name" value="Transptr-assoc_dom"/>
</dbReference>
<dbReference type="EMBL" id="FOSC01000006">
    <property type="protein sequence ID" value="SFJ81075.1"/>
    <property type="molecule type" value="Genomic_DNA"/>
</dbReference>
<proteinExistence type="inferred from homology"/>
<accession>A0A1I3UDX8</accession>
<dbReference type="SUPFAM" id="SSF56176">
    <property type="entry name" value="FAD-binding/transporter-associated domain-like"/>
    <property type="match status" value="1"/>
</dbReference>
<dbReference type="InterPro" id="IPR044751">
    <property type="entry name" value="Ion_transp-like_CBS"/>
</dbReference>
<comment type="subcellular location">
    <subcellularLocation>
        <location evidence="1">Cell membrane</location>
        <topology evidence="1">Multi-pass membrane protein</topology>
    </subcellularLocation>
</comment>
<dbReference type="CDD" id="cd04590">
    <property type="entry name" value="CBS_pair_CorC_HlyC_assoc"/>
    <property type="match status" value="1"/>
</dbReference>
<feature type="transmembrane region" description="Helical" evidence="11">
    <location>
        <begin position="124"/>
        <end position="144"/>
    </location>
</feature>
<gene>
    <name evidence="14" type="ORF">SAMN05216429_10674</name>
</gene>
<feature type="domain" description="CBS" evidence="12">
    <location>
        <begin position="272"/>
        <end position="330"/>
    </location>
</feature>
<dbReference type="PANTHER" id="PTHR22777:SF32">
    <property type="entry name" value="UPF0053 INNER MEMBRANE PROTEIN YFJD"/>
    <property type="match status" value="1"/>
</dbReference>